<evidence type="ECO:0000256" key="1">
    <source>
        <dbReference type="PROSITE-ProRule" id="PRU00339"/>
    </source>
</evidence>
<keyword evidence="4" id="KW-1185">Reference proteome</keyword>
<evidence type="ECO:0000313" key="4">
    <source>
        <dbReference type="Proteomes" id="UP001174932"/>
    </source>
</evidence>
<name>A0ABT8YM41_9HYPH</name>
<dbReference type="InterPro" id="IPR019734">
    <property type="entry name" value="TPR_rpt"/>
</dbReference>
<evidence type="ECO:0000259" key="2">
    <source>
        <dbReference type="Pfam" id="PF14280"/>
    </source>
</evidence>
<feature type="domain" description="DUF4365" evidence="2">
    <location>
        <begin position="11"/>
        <end position="137"/>
    </location>
</feature>
<accession>A0ABT8YM41</accession>
<dbReference type="SMART" id="SM00028">
    <property type="entry name" value="TPR"/>
    <property type="match status" value="2"/>
</dbReference>
<feature type="repeat" description="TPR" evidence="1">
    <location>
        <begin position="341"/>
        <end position="374"/>
    </location>
</feature>
<dbReference type="PROSITE" id="PS50005">
    <property type="entry name" value="TPR"/>
    <property type="match status" value="1"/>
</dbReference>
<protein>
    <submittedName>
        <fullName evidence="3">DUF4365 domain-containing protein</fullName>
    </submittedName>
</protein>
<dbReference type="Pfam" id="PF14280">
    <property type="entry name" value="DUF4365"/>
    <property type="match status" value="1"/>
</dbReference>
<dbReference type="RefSeq" id="WP_304376291.1">
    <property type="nucleotide sequence ID" value="NZ_JAUOZU010000007.1"/>
</dbReference>
<reference evidence="3" key="1">
    <citation type="journal article" date="2015" name="Int. J. Syst. Evol. Microbiol.">
        <title>Rhizobium alvei sp. nov., isolated from a freshwater river.</title>
        <authorList>
            <person name="Sheu S.Y."/>
            <person name="Huang H.W."/>
            <person name="Young C.C."/>
            <person name="Chen W.M."/>
        </authorList>
    </citation>
    <scope>NUCLEOTIDE SEQUENCE</scope>
    <source>
        <strain evidence="3">TNR-22</strain>
    </source>
</reference>
<dbReference type="EMBL" id="JAUOZU010000007">
    <property type="protein sequence ID" value="MDO6964374.1"/>
    <property type="molecule type" value="Genomic_DNA"/>
</dbReference>
<reference evidence="3" key="2">
    <citation type="submission" date="2023-07" db="EMBL/GenBank/DDBJ databases">
        <authorList>
            <person name="Shen H."/>
        </authorList>
    </citation>
    <scope>NUCLEOTIDE SEQUENCE</scope>
    <source>
        <strain evidence="3">TNR-22</strain>
    </source>
</reference>
<dbReference type="Gene3D" id="1.25.40.10">
    <property type="entry name" value="Tetratricopeptide repeat domain"/>
    <property type="match status" value="1"/>
</dbReference>
<dbReference type="InterPro" id="IPR025375">
    <property type="entry name" value="DUF4365"/>
</dbReference>
<dbReference type="SUPFAM" id="SSF48452">
    <property type="entry name" value="TPR-like"/>
    <property type="match status" value="1"/>
</dbReference>
<dbReference type="InterPro" id="IPR011990">
    <property type="entry name" value="TPR-like_helical_dom_sf"/>
</dbReference>
<gene>
    <name evidence="3" type="ORF">Q4481_10420</name>
</gene>
<sequence length="599" mass="67818">MPKRSRTHQLEDKSINEFKRLLPEQWVCREKGRDYGVDLEVEIFGDDGQATGYFFNVQLKATDDAGRSDKVSIKTDRLHYLASLNVPALIARYCDPIGAWKWIWNQEALAQVMRPDTQTVTLALSNDWTQETPSRIENHLIAIRRLQSARQNEDIFIELQNHTGKFKYYSDSEKILRRVSYALPFINLNKPGLNDIKLSIQLWDKFIRIELADVGNLDIGINNYSHEEISATILYGLPAVLLRINLHSHAKSAAIFCLREYLTSPQKELATEACRALASDPLEATNLAILNNIHLEQDYNYSNFVISLLNNGRNDKRYSRALEKLNREAAKAATSQGRNPSAIFYSLGNSQASLGLYGKAVRSFNRARKLEPSYLSRSYFLSELGGSLFFSRKYRCSVTAYRAALSLEQTEKLQFCLADAQLYAGSFEEAATAFEDLEKVVDENLAAEVRLKAQLSKWFLHNSIQAKPHQAEKLHHIMVQAIERGALIDAHFALLALALLTPQNPKPWAAFLQICFLLSDRKTMFDAMVTAHAECGADAYSICRQNLLEMGELAEATPEIDEIDSLFAEARRIDQSQAPIPITFRLIGENGPEVEFTKK</sequence>
<organism evidence="3 4">
    <name type="scientific">Rhizobium alvei</name>
    <dbReference type="NCBI Taxonomy" id="1132659"/>
    <lineage>
        <taxon>Bacteria</taxon>
        <taxon>Pseudomonadati</taxon>
        <taxon>Pseudomonadota</taxon>
        <taxon>Alphaproteobacteria</taxon>
        <taxon>Hyphomicrobiales</taxon>
        <taxon>Rhizobiaceae</taxon>
        <taxon>Rhizobium/Agrobacterium group</taxon>
        <taxon>Rhizobium</taxon>
    </lineage>
</organism>
<dbReference type="Proteomes" id="UP001174932">
    <property type="component" value="Unassembled WGS sequence"/>
</dbReference>
<proteinExistence type="predicted"/>
<keyword evidence="1" id="KW-0802">TPR repeat</keyword>
<evidence type="ECO:0000313" key="3">
    <source>
        <dbReference type="EMBL" id="MDO6964374.1"/>
    </source>
</evidence>
<comment type="caution">
    <text evidence="3">The sequence shown here is derived from an EMBL/GenBank/DDBJ whole genome shotgun (WGS) entry which is preliminary data.</text>
</comment>